<protein>
    <submittedName>
        <fullName evidence="2">Ester cyclase</fullName>
    </submittedName>
    <submittedName>
        <fullName evidence="1">SnoaL-like polyketide cyclase</fullName>
    </submittedName>
</protein>
<reference evidence="2 3" key="3">
    <citation type="submission" date="2020-12" db="EMBL/GenBank/DDBJ databases">
        <title>Comparative genomics of Clostridium perfringens reveals patterns of host-associated phylogenetic clades and virulence factors.</title>
        <authorList>
            <person name="Smith A.H."/>
            <person name="Geier R."/>
        </authorList>
    </citation>
    <scope>NUCLEOTIDE SEQUENCE [LARGE SCALE GENOMIC DNA]</scope>
    <source>
        <strain evidence="2 3">CHD15829P</strain>
    </source>
</reference>
<dbReference type="PANTHER" id="PTHR38436">
    <property type="entry name" value="POLYKETIDE CYCLASE SNOAL-LIKE DOMAIN"/>
    <property type="match status" value="1"/>
</dbReference>
<organism evidence="1">
    <name type="scientific">Clostridium perfringens</name>
    <dbReference type="NCBI Taxonomy" id="1502"/>
    <lineage>
        <taxon>Bacteria</taxon>
        <taxon>Bacillati</taxon>
        <taxon>Bacillota</taxon>
        <taxon>Clostridia</taxon>
        <taxon>Eubacteriales</taxon>
        <taxon>Clostridiaceae</taxon>
        <taxon>Clostridium</taxon>
    </lineage>
</organism>
<accession>A0A0K2Y5X3</accession>
<dbReference type="Proteomes" id="UP000668358">
    <property type="component" value="Unassembled WGS sequence"/>
</dbReference>
<gene>
    <name evidence="2" type="ORF">JJB78_06430</name>
</gene>
<dbReference type="Pfam" id="PF07366">
    <property type="entry name" value="SnoaL"/>
    <property type="match status" value="1"/>
</dbReference>
<dbReference type="SUPFAM" id="SSF54427">
    <property type="entry name" value="NTF2-like"/>
    <property type="match status" value="1"/>
</dbReference>
<name>A0A0K2Y5X3_CLOPF</name>
<dbReference type="InterPro" id="IPR032710">
    <property type="entry name" value="NTF2-like_dom_sf"/>
</dbReference>
<evidence type="ECO:0000313" key="3">
    <source>
        <dbReference type="Proteomes" id="UP000668358"/>
    </source>
</evidence>
<reference evidence="1" key="1">
    <citation type="submission" date="2015-03" db="EMBL/GenBank/DDBJ databases">
        <authorList>
            <person name="Murphy D."/>
        </authorList>
    </citation>
    <scope>NUCLEOTIDE SEQUENCE</scope>
    <source>
        <strain evidence="1">JIR12708</strain>
        <plasmid evidence="1">pJIR4150</plasmid>
    </source>
</reference>
<proteinExistence type="predicted"/>
<keyword evidence="1" id="KW-0614">Plasmid</keyword>
<dbReference type="EMBL" id="LN835295">
    <property type="protein sequence ID" value="CRG98340.1"/>
    <property type="molecule type" value="Genomic_DNA"/>
</dbReference>
<reference evidence="1" key="2">
    <citation type="submission" date="2015-09" db="EMBL/GenBank/DDBJ databases">
        <title>Functional analysis of a bacitracin resistant determinant located on ICECp1, a novel Tn916-like element from a conjugative plasmid in Clostridium perfringens.</title>
        <authorList>
            <person name="Han X."/>
            <person name="Du X.-D."/>
            <person name="Southey L."/>
            <person name="Bulach D.M."/>
            <person name="Seemann T."/>
            <person name="Yan X.-X."/>
            <person name="Bannam T.L."/>
            <person name="Rood J.I."/>
        </authorList>
    </citation>
    <scope>NUCLEOTIDE SEQUENCE [LARGE SCALE GENOMIC DNA]</scope>
    <source>
        <strain evidence="1">JIR12708</strain>
        <plasmid evidence="1">pJIR4150</plasmid>
    </source>
</reference>
<dbReference type="EMBL" id="JAENRE010000002">
    <property type="protein sequence ID" value="MBO3416164.1"/>
    <property type="molecule type" value="Genomic_DNA"/>
</dbReference>
<dbReference type="InterPro" id="IPR009959">
    <property type="entry name" value="Cyclase_SnoaL-like"/>
</dbReference>
<dbReference type="PANTHER" id="PTHR38436:SF1">
    <property type="entry name" value="ESTER CYCLASE"/>
    <property type="match status" value="1"/>
</dbReference>
<dbReference type="Gene3D" id="3.10.450.50">
    <property type="match status" value="1"/>
</dbReference>
<dbReference type="GO" id="GO:0030638">
    <property type="term" value="P:polyketide metabolic process"/>
    <property type="evidence" value="ECO:0007669"/>
    <property type="project" value="InterPro"/>
</dbReference>
<dbReference type="AlphaFoldDB" id="A0A0K2Y5X3"/>
<geneLocation type="plasmid" evidence="1">
    <name>pJIR4150</name>
</geneLocation>
<sequence length="136" mass="15490">MNDKMIVKNFYERIVSENRLEELSKYVSENCALTLGDKTVPLGLDGMKQHLISVKKTYPDYTMKIVRQFNDKEYVISEFIMAGTHEGEWIGIKPTHKKLSFTGVNIDRVVNGKIIEHGGSVNTFETLLEANLIKPV</sequence>
<evidence type="ECO:0000313" key="2">
    <source>
        <dbReference type="EMBL" id="MBO3416164.1"/>
    </source>
</evidence>
<evidence type="ECO:0000313" key="1">
    <source>
        <dbReference type="EMBL" id="CRG98340.1"/>
    </source>
</evidence>
<dbReference type="RefSeq" id="WP_010817891.1">
    <property type="nucleotide sequence ID" value="NZ_CATNXC010000009.1"/>
</dbReference>